<protein>
    <submittedName>
        <fullName evidence="2">Class I SAM-dependent methyltransferase</fullName>
        <ecNumber evidence="2">2.1.-.-</ecNumber>
    </submittedName>
</protein>
<organism evidence="2 3">
    <name type="scientific">Paenibacillus chibensis</name>
    <dbReference type="NCBI Taxonomy" id="59846"/>
    <lineage>
        <taxon>Bacteria</taxon>
        <taxon>Bacillati</taxon>
        <taxon>Bacillota</taxon>
        <taxon>Bacilli</taxon>
        <taxon>Bacillales</taxon>
        <taxon>Paenibacillaceae</taxon>
        <taxon>Paenibacillus</taxon>
    </lineage>
</organism>
<dbReference type="GO" id="GO:0032259">
    <property type="term" value="P:methylation"/>
    <property type="evidence" value="ECO:0007669"/>
    <property type="project" value="UniProtKB-KW"/>
</dbReference>
<dbReference type="Pfam" id="PF13649">
    <property type="entry name" value="Methyltransf_25"/>
    <property type="match status" value="1"/>
</dbReference>
<dbReference type="RefSeq" id="WP_328279915.1">
    <property type="nucleotide sequence ID" value="NZ_JARTLD010000045.1"/>
</dbReference>
<dbReference type="CDD" id="cd02440">
    <property type="entry name" value="AdoMet_MTases"/>
    <property type="match status" value="1"/>
</dbReference>
<dbReference type="InterPro" id="IPR041698">
    <property type="entry name" value="Methyltransf_25"/>
</dbReference>
<dbReference type="EC" id="2.1.-.-" evidence="2"/>
<reference evidence="2 3" key="1">
    <citation type="submission" date="2023-03" db="EMBL/GenBank/DDBJ databases">
        <title>Bacillus Genome Sequencing.</title>
        <authorList>
            <person name="Dunlap C."/>
        </authorList>
    </citation>
    <scope>NUCLEOTIDE SEQUENCE [LARGE SCALE GENOMIC DNA]</scope>
    <source>
        <strain evidence="2 3">NRS-52</strain>
    </source>
</reference>
<dbReference type="InterPro" id="IPR052939">
    <property type="entry name" value="23S_rRNA_MeTrnsfrase_RlmA"/>
</dbReference>
<evidence type="ECO:0000313" key="2">
    <source>
        <dbReference type="EMBL" id="MED5019138.1"/>
    </source>
</evidence>
<dbReference type="EMBL" id="JARTLD010000045">
    <property type="protein sequence ID" value="MED5019138.1"/>
    <property type="molecule type" value="Genomic_DNA"/>
</dbReference>
<gene>
    <name evidence="2" type="ORF">P9847_17650</name>
</gene>
<dbReference type="Proteomes" id="UP001343257">
    <property type="component" value="Unassembled WGS sequence"/>
</dbReference>
<keyword evidence="3" id="KW-1185">Reference proteome</keyword>
<dbReference type="Gene3D" id="3.40.50.150">
    <property type="entry name" value="Vaccinia Virus protein VP39"/>
    <property type="match status" value="1"/>
</dbReference>
<evidence type="ECO:0000313" key="3">
    <source>
        <dbReference type="Proteomes" id="UP001343257"/>
    </source>
</evidence>
<dbReference type="GO" id="GO:0008168">
    <property type="term" value="F:methyltransferase activity"/>
    <property type="evidence" value="ECO:0007669"/>
    <property type="project" value="UniProtKB-KW"/>
</dbReference>
<keyword evidence="2" id="KW-0808">Transferase</keyword>
<name>A0ABU6PW75_9BACL</name>
<proteinExistence type="predicted"/>
<comment type="caution">
    <text evidence="2">The sequence shown here is derived from an EMBL/GenBank/DDBJ whole genome shotgun (WGS) entry which is preliminary data.</text>
</comment>
<keyword evidence="2" id="KW-0489">Methyltransferase</keyword>
<feature type="domain" description="Methyltransferase" evidence="1">
    <location>
        <begin position="50"/>
        <end position="135"/>
    </location>
</feature>
<dbReference type="SUPFAM" id="SSF53335">
    <property type="entry name" value="S-adenosyl-L-methionine-dependent methyltransferases"/>
    <property type="match status" value="1"/>
</dbReference>
<dbReference type="PANTHER" id="PTHR43460:SF1">
    <property type="entry name" value="METHYLTRANSFERASE TYPE 11 DOMAIN-CONTAINING PROTEIN"/>
    <property type="match status" value="1"/>
</dbReference>
<dbReference type="PANTHER" id="PTHR43460">
    <property type="entry name" value="METHYLTRANSFERASE"/>
    <property type="match status" value="1"/>
</dbReference>
<evidence type="ECO:0000259" key="1">
    <source>
        <dbReference type="Pfam" id="PF13649"/>
    </source>
</evidence>
<accession>A0ABU6PW75</accession>
<sequence length="249" mass="28025">MNPKEYKHFYNEVGRLNGWDFSTLRVTVEGAAWNFSDQVKSWCRPADVLLDIGTGGGEALLALADSALLLVGIDQSEGMLETAAHNLGSSGRSNVRFLHMDAAQLHFPDAFFNVVTCRHSEFYAKEAARVLTKNGVFLTQQVSEGDKNNLKQAFGRGQAWNNEPGALKNRYAAELKAAGFARIQTFEYDATEYYHTAEDLIFLLKYTPIVPDFGHDETDFHILNRFIEEHQTDQGIRTNAERFIIIAEK</sequence>
<dbReference type="InterPro" id="IPR029063">
    <property type="entry name" value="SAM-dependent_MTases_sf"/>
</dbReference>